<dbReference type="Gene3D" id="1.10.40.50">
    <property type="entry name" value="Probable gtpase engc, domain 3"/>
    <property type="match status" value="1"/>
</dbReference>
<dbReference type="EMBL" id="MFNF01000008">
    <property type="protein sequence ID" value="OGH03971.1"/>
    <property type="molecule type" value="Genomic_DNA"/>
</dbReference>
<feature type="domain" description="EngC GTPase" evidence="2">
    <location>
        <begin position="77"/>
        <end position="221"/>
    </location>
</feature>
<dbReference type="PANTHER" id="PTHR32120">
    <property type="entry name" value="SMALL RIBOSOMAL SUBUNIT BIOGENESIS GTPASE RSGA"/>
    <property type="match status" value="1"/>
</dbReference>
<organism evidence="3 4">
    <name type="scientific">Candidatus Lambdaproteobacteria bacterium RIFOXYD2_FULL_56_26</name>
    <dbReference type="NCBI Taxonomy" id="1817773"/>
    <lineage>
        <taxon>Bacteria</taxon>
        <taxon>Pseudomonadati</taxon>
        <taxon>Pseudomonadota</taxon>
        <taxon>Candidatus Lambdaproteobacteria</taxon>
    </lineage>
</organism>
<gene>
    <name evidence="3" type="ORF">A2557_11135</name>
</gene>
<evidence type="ECO:0000259" key="2">
    <source>
        <dbReference type="PROSITE" id="PS50936"/>
    </source>
</evidence>
<dbReference type="GO" id="GO:0005525">
    <property type="term" value="F:GTP binding"/>
    <property type="evidence" value="ECO:0007669"/>
    <property type="project" value="InterPro"/>
</dbReference>
<dbReference type="CDD" id="cd01854">
    <property type="entry name" value="YjeQ_EngC"/>
    <property type="match status" value="1"/>
</dbReference>
<reference evidence="3 4" key="1">
    <citation type="journal article" date="2016" name="Nat. Commun.">
        <title>Thousands of microbial genomes shed light on interconnected biogeochemical processes in an aquifer system.</title>
        <authorList>
            <person name="Anantharaman K."/>
            <person name="Brown C.T."/>
            <person name="Hug L.A."/>
            <person name="Sharon I."/>
            <person name="Castelle C.J."/>
            <person name="Probst A.J."/>
            <person name="Thomas B.C."/>
            <person name="Singh A."/>
            <person name="Wilkins M.J."/>
            <person name="Karaoz U."/>
            <person name="Brodie E.L."/>
            <person name="Williams K.H."/>
            <person name="Hubbard S.S."/>
            <person name="Banfield J.F."/>
        </authorList>
    </citation>
    <scope>NUCLEOTIDE SEQUENCE [LARGE SCALE GENOMIC DNA]</scope>
</reference>
<dbReference type="AlphaFoldDB" id="A0A1F6H0W8"/>
<proteinExistence type="predicted"/>
<evidence type="ECO:0000313" key="4">
    <source>
        <dbReference type="Proteomes" id="UP000177583"/>
    </source>
</evidence>
<dbReference type="SUPFAM" id="SSF52540">
    <property type="entry name" value="P-loop containing nucleoside triphosphate hydrolases"/>
    <property type="match status" value="1"/>
</dbReference>
<accession>A0A1F6H0W8</accession>
<dbReference type="InterPro" id="IPR004881">
    <property type="entry name" value="Ribosome_biogen_GTPase_RsgA"/>
</dbReference>
<sequence>MWTTSSTGRISADFGSQLEVLDPSGGKHRLTLFSHLPQRPLVGDHIRFQGERLLAIEPRTNRLSRLQTSGETQDLAANLDEVWLCLPLDREPSWGRLIRFSHFAQSQGFTPLVLLTKLDLCPNPQAWIAPVTALGLEALLCSTPDGVGIAELQARLAAGKTALLLGQSGVGKTTLANRLAGMQMATGPVRELDHRGKHVTVTRRLVPVLGGGFLLDLPGLRELAWEEQGQLPEAWDRLAQNCRFSNCRHQGEEGCAIKQAVLAGTLPQEALAQWQKMERESAFLARRSDKVASANSKKRWKAIHKQIRLQQKQEDR</sequence>
<dbReference type="PANTHER" id="PTHR32120:SF10">
    <property type="entry name" value="SMALL RIBOSOMAL SUBUNIT BIOGENESIS GTPASE RSGA"/>
    <property type="match status" value="1"/>
</dbReference>
<comment type="caution">
    <text evidence="3">The sequence shown here is derived from an EMBL/GenBank/DDBJ whole genome shotgun (WGS) entry which is preliminary data.</text>
</comment>
<keyword evidence="1" id="KW-0690">Ribosome biogenesis</keyword>
<dbReference type="Gene3D" id="3.40.50.300">
    <property type="entry name" value="P-loop containing nucleotide triphosphate hydrolases"/>
    <property type="match status" value="1"/>
</dbReference>
<dbReference type="Pfam" id="PF03193">
    <property type="entry name" value="RsgA_GTPase"/>
    <property type="match status" value="1"/>
</dbReference>
<dbReference type="Proteomes" id="UP000177583">
    <property type="component" value="Unassembled WGS sequence"/>
</dbReference>
<dbReference type="PROSITE" id="PS50936">
    <property type="entry name" value="ENGC_GTPASE"/>
    <property type="match status" value="1"/>
</dbReference>
<dbReference type="NCBIfam" id="TIGR00157">
    <property type="entry name" value="ribosome small subunit-dependent GTPase A"/>
    <property type="match status" value="1"/>
</dbReference>
<evidence type="ECO:0000256" key="1">
    <source>
        <dbReference type="ARBA" id="ARBA00022517"/>
    </source>
</evidence>
<evidence type="ECO:0000313" key="3">
    <source>
        <dbReference type="EMBL" id="OGH03971.1"/>
    </source>
</evidence>
<dbReference type="InterPro" id="IPR027417">
    <property type="entry name" value="P-loop_NTPase"/>
</dbReference>
<dbReference type="InterPro" id="IPR010914">
    <property type="entry name" value="RsgA_GTPase_dom"/>
</dbReference>
<protein>
    <submittedName>
        <fullName evidence="3">Ribosome small subunit-dependent GTPase A</fullName>
    </submittedName>
</protein>
<name>A0A1F6H0W8_9PROT</name>
<dbReference type="GO" id="GO:0003924">
    <property type="term" value="F:GTPase activity"/>
    <property type="evidence" value="ECO:0007669"/>
    <property type="project" value="InterPro"/>
</dbReference>
<dbReference type="GO" id="GO:0042254">
    <property type="term" value="P:ribosome biogenesis"/>
    <property type="evidence" value="ECO:0007669"/>
    <property type="project" value="UniProtKB-KW"/>
</dbReference>